<organism evidence="1 2">
    <name type="scientific">Heterocephalus glaber</name>
    <name type="common">Naked mole rat</name>
    <dbReference type="NCBI Taxonomy" id="10181"/>
    <lineage>
        <taxon>Eukaryota</taxon>
        <taxon>Metazoa</taxon>
        <taxon>Chordata</taxon>
        <taxon>Craniata</taxon>
        <taxon>Vertebrata</taxon>
        <taxon>Euteleostomi</taxon>
        <taxon>Mammalia</taxon>
        <taxon>Eutheria</taxon>
        <taxon>Euarchontoglires</taxon>
        <taxon>Glires</taxon>
        <taxon>Rodentia</taxon>
        <taxon>Hystricomorpha</taxon>
        <taxon>Bathyergidae</taxon>
        <taxon>Heterocephalus</taxon>
    </lineage>
</organism>
<name>G5BF37_HETGA</name>
<accession>G5BF37</accession>
<proteinExistence type="predicted"/>
<reference evidence="1 2" key="1">
    <citation type="journal article" date="2011" name="Nature">
        <title>Genome sequencing reveals insights into physiology and longevity of the naked mole rat.</title>
        <authorList>
            <person name="Kim E.B."/>
            <person name="Fang X."/>
            <person name="Fushan A.A."/>
            <person name="Huang Z."/>
            <person name="Lobanov A.V."/>
            <person name="Han L."/>
            <person name="Marino S.M."/>
            <person name="Sun X."/>
            <person name="Turanov A.A."/>
            <person name="Yang P."/>
            <person name="Yim S.H."/>
            <person name="Zhao X."/>
            <person name="Kasaikina M.V."/>
            <person name="Stoletzki N."/>
            <person name="Peng C."/>
            <person name="Polak P."/>
            <person name="Xiong Z."/>
            <person name="Kiezun A."/>
            <person name="Zhu Y."/>
            <person name="Chen Y."/>
            <person name="Kryukov G.V."/>
            <person name="Zhang Q."/>
            <person name="Peshkin L."/>
            <person name="Yang L."/>
            <person name="Bronson R.T."/>
            <person name="Buffenstein R."/>
            <person name="Wang B."/>
            <person name="Han C."/>
            <person name="Li Q."/>
            <person name="Chen L."/>
            <person name="Zhao W."/>
            <person name="Sunyaev S.R."/>
            <person name="Park T.J."/>
            <person name="Zhang G."/>
            <person name="Wang J."/>
            <person name="Gladyshev V.N."/>
        </authorList>
    </citation>
    <scope>NUCLEOTIDE SEQUENCE [LARGE SCALE GENOMIC DNA]</scope>
</reference>
<evidence type="ECO:0000313" key="1">
    <source>
        <dbReference type="EMBL" id="EHB07898.1"/>
    </source>
</evidence>
<dbReference type="Proteomes" id="UP000006813">
    <property type="component" value="Unassembled WGS sequence"/>
</dbReference>
<dbReference type="EMBL" id="JH169911">
    <property type="protein sequence ID" value="EHB07898.1"/>
    <property type="molecule type" value="Genomic_DNA"/>
</dbReference>
<sequence>MLLPTPRSLLSVLASPGVGSSDNQAWTQSADRQLKERTDWLSERRRSAEEPFRLALRGLDCGGLCSGPPCELGRWSPTTQRATGKIKAAGISGPNANWKQCISQNSIALGFCEMCRNED</sequence>
<protein>
    <submittedName>
        <fullName evidence="1">Uncharacterized protein</fullName>
    </submittedName>
</protein>
<dbReference type="InParanoid" id="G5BF37"/>
<evidence type="ECO:0000313" key="2">
    <source>
        <dbReference type="Proteomes" id="UP000006813"/>
    </source>
</evidence>
<gene>
    <name evidence="1" type="ORF">GW7_17914</name>
</gene>
<dbReference type="AlphaFoldDB" id="G5BF37"/>